<dbReference type="EMBL" id="NSLJ01000006">
    <property type="protein sequence ID" value="PDP44504.1"/>
    <property type="molecule type" value="Genomic_DNA"/>
</dbReference>
<sequence>MIRTKITQRTVFVIPNIVRNPAGKRREILRFALNDKLIVNCQWLIVMRSTRRIMYLENNN</sequence>
<reference evidence="1 2" key="1">
    <citation type="submission" date="2017-09" db="EMBL/GenBank/DDBJ databases">
        <title>Phase variable restriction modification systems are present in the genome sequences of periodontal pathogens Prevotella intermedia, Tannerella forsythia and Porphyromonas gingivalis.</title>
        <authorList>
            <person name="Haigh R.D."/>
            <person name="Crawford L."/>
            <person name="Ralph J."/>
            <person name="Wanford J."/>
            <person name="Vartoukian S.R."/>
            <person name="Hijazib K."/>
            <person name="Wade W."/>
            <person name="Oggioni M.R."/>
        </authorList>
    </citation>
    <scope>NUCLEOTIDE SEQUENCE [LARGE SCALE GENOMIC DNA]</scope>
    <source>
        <strain evidence="1 2">WW11663</strain>
    </source>
</reference>
<dbReference type="AlphaFoldDB" id="A0A2A6EA66"/>
<comment type="caution">
    <text evidence="1">The sequence shown here is derived from an EMBL/GenBank/DDBJ whole genome shotgun (WGS) entry which is preliminary data.</text>
</comment>
<evidence type="ECO:0000313" key="2">
    <source>
        <dbReference type="Proteomes" id="UP000219259"/>
    </source>
</evidence>
<gene>
    <name evidence="1" type="ORF">CLI86_03450</name>
</gene>
<protein>
    <submittedName>
        <fullName evidence="1">Uncharacterized protein</fullName>
    </submittedName>
</protein>
<evidence type="ECO:0000313" key="1">
    <source>
        <dbReference type="EMBL" id="PDP44504.1"/>
    </source>
</evidence>
<name>A0A2A6EA66_TANFO</name>
<organism evidence="1 2">
    <name type="scientific">Tannerella forsythia</name>
    <name type="common">Bacteroides forsythus</name>
    <dbReference type="NCBI Taxonomy" id="28112"/>
    <lineage>
        <taxon>Bacteria</taxon>
        <taxon>Pseudomonadati</taxon>
        <taxon>Bacteroidota</taxon>
        <taxon>Bacteroidia</taxon>
        <taxon>Bacteroidales</taxon>
        <taxon>Tannerellaceae</taxon>
        <taxon>Tannerella</taxon>
    </lineage>
</organism>
<dbReference type="Proteomes" id="UP000219259">
    <property type="component" value="Unassembled WGS sequence"/>
</dbReference>
<proteinExistence type="predicted"/>
<accession>A0A2A6EA66</accession>